<gene>
    <name evidence="3" type="ORF">AMAG_03820</name>
</gene>
<dbReference type="InterPro" id="IPR052000">
    <property type="entry name" value="ETFRF1"/>
</dbReference>
<dbReference type="GO" id="GO:0090324">
    <property type="term" value="P:negative regulation of oxidative phosphorylation"/>
    <property type="evidence" value="ECO:0007669"/>
    <property type="project" value="InterPro"/>
</dbReference>
<accession>A0A0L0SAV1</accession>
<dbReference type="OMA" id="HRAFMSK"/>
<dbReference type="STRING" id="578462.A0A0L0SAV1"/>
<feature type="domain" description="Complex 1 LYR protein" evidence="2">
    <location>
        <begin position="10"/>
        <end position="61"/>
    </location>
</feature>
<dbReference type="VEuPathDB" id="FungiDB:AMAG_03820"/>
<dbReference type="eggNOG" id="ENOG502S4S4">
    <property type="taxonomic scope" value="Eukaryota"/>
</dbReference>
<organism evidence="3 4">
    <name type="scientific">Allomyces macrogynus (strain ATCC 38327)</name>
    <name type="common">Allomyces javanicus var. macrogynus</name>
    <dbReference type="NCBI Taxonomy" id="578462"/>
    <lineage>
        <taxon>Eukaryota</taxon>
        <taxon>Fungi</taxon>
        <taxon>Fungi incertae sedis</taxon>
        <taxon>Blastocladiomycota</taxon>
        <taxon>Blastocladiomycetes</taxon>
        <taxon>Blastocladiales</taxon>
        <taxon>Blastocladiaceae</taxon>
        <taxon>Allomyces</taxon>
    </lineage>
</organism>
<sequence>MTVPAPLRSRAIRLYKELLFLGRDYPHPQGFPWFRARLKRAFQGKASLTDPVEIEKALAHADYVKREIEALYSLRKYRTMQRRYGSAWDDTLPAALKELHRDP</sequence>
<dbReference type="EMBL" id="GG745334">
    <property type="protein sequence ID" value="KNE59557.1"/>
    <property type="molecule type" value="Genomic_DNA"/>
</dbReference>
<dbReference type="Proteomes" id="UP000054350">
    <property type="component" value="Unassembled WGS sequence"/>
</dbReference>
<comment type="similarity">
    <text evidence="1">Belongs to the complex I LYR family.</text>
</comment>
<evidence type="ECO:0000313" key="3">
    <source>
        <dbReference type="EMBL" id="KNE59557.1"/>
    </source>
</evidence>
<evidence type="ECO:0000256" key="1">
    <source>
        <dbReference type="ARBA" id="ARBA00009508"/>
    </source>
</evidence>
<reference evidence="4" key="2">
    <citation type="submission" date="2009-11" db="EMBL/GenBank/DDBJ databases">
        <title>The Genome Sequence of Allomyces macrogynus strain ATCC 38327.</title>
        <authorList>
            <consortium name="The Broad Institute Genome Sequencing Platform"/>
            <person name="Russ C."/>
            <person name="Cuomo C."/>
            <person name="Shea T."/>
            <person name="Young S.K."/>
            <person name="Zeng Q."/>
            <person name="Koehrsen M."/>
            <person name="Haas B."/>
            <person name="Borodovsky M."/>
            <person name="Guigo R."/>
            <person name="Alvarado L."/>
            <person name="Berlin A."/>
            <person name="Borenstein D."/>
            <person name="Chen Z."/>
            <person name="Engels R."/>
            <person name="Freedman E."/>
            <person name="Gellesch M."/>
            <person name="Goldberg J."/>
            <person name="Griggs A."/>
            <person name="Gujja S."/>
            <person name="Heiman D."/>
            <person name="Hepburn T."/>
            <person name="Howarth C."/>
            <person name="Jen D."/>
            <person name="Larson L."/>
            <person name="Lewis B."/>
            <person name="Mehta T."/>
            <person name="Park D."/>
            <person name="Pearson M."/>
            <person name="Roberts A."/>
            <person name="Saif S."/>
            <person name="Shenoy N."/>
            <person name="Sisk P."/>
            <person name="Stolte C."/>
            <person name="Sykes S."/>
            <person name="Walk T."/>
            <person name="White J."/>
            <person name="Yandava C."/>
            <person name="Burger G."/>
            <person name="Gray M.W."/>
            <person name="Holland P.W.H."/>
            <person name="King N."/>
            <person name="Lang F.B.F."/>
            <person name="Roger A.J."/>
            <person name="Ruiz-Trillo I."/>
            <person name="Lander E."/>
            <person name="Nusbaum C."/>
        </authorList>
    </citation>
    <scope>NUCLEOTIDE SEQUENCE [LARGE SCALE GENOMIC DNA]</scope>
    <source>
        <strain evidence="4">ATCC 38327</strain>
    </source>
</reference>
<dbReference type="Pfam" id="PF05347">
    <property type="entry name" value="Complex1_LYR"/>
    <property type="match status" value="1"/>
</dbReference>
<evidence type="ECO:0000259" key="2">
    <source>
        <dbReference type="Pfam" id="PF05347"/>
    </source>
</evidence>
<dbReference type="InterPro" id="IPR045296">
    <property type="entry name" value="Complex1_LYR_ETFRF1_LYRM5"/>
</dbReference>
<dbReference type="PANTHER" id="PTHR21024">
    <property type="entry name" value="GROWTH HORMONE-INDUCIBLE SOLUBLE PROTEIN-RELATED"/>
    <property type="match status" value="1"/>
</dbReference>
<proteinExistence type="inferred from homology"/>
<dbReference type="OrthoDB" id="10258445at2759"/>
<dbReference type="CDD" id="cd20265">
    <property type="entry name" value="Complex1_LYR_ETFRF1_LYRM5"/>
    <property type="match status" value="1"/>
</dbReference>
<dbReference type="InterPro" id="IPR008011">
    <property type="entry name" value="Complex1_LYR_dom"/>
</dbReference>
<evidence type="ECO:0000313" key="4">
    <source>
        <dbReference type="Proteomes" id="UP000054350"/>
    </source>
</evidence>
<dbReference type="AlphaFoldDB" id="A0A0L0SAV1"/>
<dbReference type="GO" id="GO:0022904">
    <property type="term" value="P:respiratory electron transport chain"/>
    <property type="evidence" value="ECO:0007669"/>
    <property type="project" value="TreeGrafter"/>
</dbReference>
<name>A0A0L0SAV1_ALLM3</name>
<reference evidence="3 4" key="1">
    <citation type="submission" date="2009-11" db="EMBL/GenBank/DDBJ databases">
        <title>Annotation of Allomyces macrogynus ATCC 38327.</title>
        <authorList>
            <consortium name="The Broad Institute Genome Sequencing Platform"/>
            <person name="Russ C."/>
            <person name="Cuomo C."/>
            <person name="Burger G."/>
            <person name="Gray M.W."/>
            <person name="Holland P.W.H."/>
            <person name="King N."/>
            <person name="Lang F.B.F."/>
            <person name="Roger A.J."/>
            <person name="Ruiz-Trillo I."/>
            <person name="Young S.K."/>
            <person name="Zeng Q."/>
            <person name="Gargeya S."/>
            <person name="Fitzgerald M."/>
            <person name="Haas B."/>
            <person name="Abouelleil A."/>
            <person name="Alvarado L."/>
            <person name="Arachchi H.M."/>
            <person name="Berlin A."/>
            <person name="Chapman S.B."/>
            <person name="Gearin G."/>
            <person name="Goldberg J."/>
            <person name="Griggs A."/>
            <person name="Gujja S."/>
            <person name="Hansen M."/>
            <person name="Heiman D."/>
            <person name="Howarth C."/>
            <person name="Larimer J."/>
            <person name="Lui A."/>
            <person name="MacDonald P.J.P."/>
            <person name="McCowen C."/>
            <person name="Montmayeur A."/>
            <person name="Murphy C."/>
            <person name="Neiman D."/>
            <person name="Pearson M."/>
            <person name="Priest M."/>
            <person name="Roberts A."/>
            <person name="Saif S."/>
            <person name="Shea T."/>
            <person name="Sisk P."/>
            <person name="Stolte C."/>
            <person name="Sykes S."/>
            <person name="Wortman J."/>
            <person name="Nusbaum C."/>
            <person name="Birren B."/>
        </authorList>
    </citation>
    <scope>NUCLEOTIDE SEQUENCE [LARGE SCALE GENOMIC DNA]</scope>
    <source>
        <strain evidence="3 4">ATCC 38327</strain>
    </source>
</reference>
<protein>
    <recommendedName>
        <fullName evidence="2">Complex 1 LYR protein domain-containing protein</fullName>
    </recommendedName>
</protein>
<keyword evidence="4" id="KW-1185">Reference proteome</keyword>
<dbReference type="GO" id="GO:0005739">
    <property type="term" value="C:mitochondrion"/>
    <property type="evidence" value="ECO:0007669"/>
    <property type="project" value="TreeGrafter"/>
</dbReference>
<dbReference type="PANTHER" id="PTHR21024:SF0">
    <property type="entry name" value="ELECTRON TRANSFER FLAVOPROTEIN REGULATORY FACTOR 1"/>
    <property type="match status" value="1"/>
</dbReference>